<accession>A0AAV5SZ37</accession>
<comment type="caution">
    <text evidence="2">The sequence shown here is derived from an EMBL/GenBank/DDBJ whole genome shotgun (WGS) entry which is preliminary data.</text>
</comment>
<name>A0AAV5SZ37_9BILA</name>
<dbReference type="Proteomes" id="UP001432027">
    <property type="component" value="Unassembled WGS sequence"/>
</dbReference>
<proteinExistence type="predicted"/>
<gene>
    <name evidence="2" type="ORF">PENTCL1PPCAC_10205</name>
</gene>
<sequence>MMASWTSCLLLCSSFEGVSSLVTATTPRRSFVSADACDTSVALISTCSGSARCSQPGCESRRASRTGSWTDPRPRTRMWQPVSLSICFTLMPRGPRMRPMKLHLE</sequence>
<evidence type="ECO:0000256" key="1">
    <source>
        <dbReference type="SAM" id="SignalP"/>
    </source>
</evidence>
<reference evidence="2" key="1">
    <citation type="submission" date="2023-10" db="EMBL/GenBank/DDBJ databases">
        <title>Genome assembly of Pristionchus species.</title>
        <authorList>
            <person name="Yoshida K."/>
            <person name="Sommer R.J."/>
        </authorList>
    </citation>
    <scope>NUCLEOTIDE SEQUENCE</scope>
    <source>
        <strain evidence="2">RS0144</strain>
    </source>
</reference>
<evidence type="ECO:0008006" key="4">
    <source>
        <dbReference type="Google" id="ProtNLM"/>
    </source>
</evidence>
<feature type="chain" id="PRO_5043495754" description="Secreted protein" evidence="1">
    <location>
        <begin position="21"/>
        <end position="105"/>
    </location>
</feature>
<feature type="signal peptide" evidence="1">
    <location>
        <begin position="1"/>
        <end position="20"/>
    </location>
</feature>
<keyword evidence="3" id="KW-1185">Reference proteome</keyword>
<protein>
    <recommendedName>
        <fullName evidence="4">Secreted protein</fullName>
    </recommendedName>
</protein>
<organism evidence="2 3">
    <name type="scientific">Pristionchus entomophagus</name>
    <dbReference type="NCBI Taxonomy" id="358040"/>
    <lineage>
        <taxon>Eukaryota</taxon>
        <taxon>Metazoa</taxon>
        <taxon>Ecdysozoa</taxon>
        <taxon>Nematoda</taxon>
        <taxon>Chromadorea</taxon>
        <taxon>Rhabditida</taxon>
        <taxon>Rhabditina</taxon>
        <taxon>Diplogasteromorpha</taxon>
        <taxon>Diplogasteroidea</taxon>
        <taxon>Neodiplogasteridae</taxon>
        <taxon>Pristionchus</taxon>
    </lineage>
</organism>
<evidence type="ECO:0000313" key="2">
    <source>
        <dbReference type="EMBL" id="GMS88030.1"/>
    </source>
</evidence>
<dbReference type="EMBL" id="BTSX01000003">
    <property type="protein sequence ID" value="GMS88030.1"/>
    <property type="molecule type" value="Genomic_DNA"/>
</dbReference>
<dbReference type="AlphaFoldDB" id="A0AAV5SZ37"/>
<keyword evidence="1" id="KW-0732">Signal</keyword>
<evidence type="ECO:0000313" key="3">
    <source>
        <dbReference type="Proteomes" id="UP001432027"/>
    </source>
</evidence>